<protein>
    <recommendedName>
        <fullName evidence="5">Cytochrome P450</fullName>
    </recommendedName>
</protein>
<accession>A0AAN6NS37</accession>
<dbReference type="Proteomes" id="UP001303222">
    <property type="component" value="Unassembled WGS sequence"/>
</dbReference>
<dbReference type="InterPro" id="IPR036396">
    <property type="entry name" value="Cyt_P450_sf"/>
</dbReference>
<comment type="caution">
    <text evidence="3">The sequence shown here is derived from an EMBL/GenBank/DDBJ whole genome shotgun (WGS) entry which is preliminary data.</text>
</comment>
<dbReference type="EMBL" id="MU859164">
    <property type="protein sequence ID" value="KAK3950851.1"/>
    <property type="molecule type" value="Genomic_DNA"/>
</dbReference>
<evidence type="ECO:0000256" key="2">
    <source>
        <dbReference type="ARBA" id="ARBA00023194"/>
    </source>
</evidence>
<organism evidence="3 4">
    <name type="scientific">Pseudoneurospora amorphoporcata</name>
    <dbReference type="NCBI Taxonomy" id="241081"/>
    <lineage>
        <taxon>Eukaryota</taxon>
        <taxon>Fungi</taxon>
        <taxon>Dikarya</taxon>
        <taxon>Ascomycota</taxon>
        <taxon>Pezizomycotina</taxon>
        <taxon>Sordariomycetes</taxon>
        <taxon>Sordariomycetidae</taxon>
        <taxon>Sordariales</taxon>
        <taxon>Sordariaceae</taxon>
        <taxon>Pseudoneurospora</taxon>
    </lineage>
</organism>
<reference evidence="3" key="2">
    <citation type="submission" date="2023-06" db="EMBL/GenBank/DDBJ databases">
        <authorList>
            <consortium name="Lawrence Berkeley National Laboratory"/>
            <person name="Mondo S.J."/>
            <person name="Hensen N."/>
            <person name="Bonometti L."/>
            <person name="Westerberg I."/>
            <person name="Brannstrom I.O."/>
            <person name="Guillou S."/>
            <person name="Cros-Aarteil S."/>
            <person name="Calhoun S."/>
            <person name="Haridas S."/>
            <person name="Kuo A."/>
            <person name="Pangilinan J."/>
            <person name="Riley R."/>
            <person name="Labutti K."/>
            <person name="Andreopoulos B."/>
            <person name="Lipzen A."/>
            <person name="Chen C."/>
            <person name="Yanf M."/>
            <person name="Daum C."/>
            <person name="Ng V."/>
            <person name="Clum A."/>
            <person name="Steindorff A."/>
            <person name="Ohm R."/>
            <person name="Martin F."/>
            <person name="Silar P."/>
            <person name="Natvig D."/>
            <person name="Lalanne C."/>
            <person name="Gautier V."/>
            <person name="Ament-Velasquez S.L."/>
            <person name="Kruys A."/>
            <person name="Hutchinson M.I."/>
            <person name="Powell A.J."/>
            <person name="Barry K."/>
            <person name="Miller A.N."/>
            <person name="Grigoriev I.V."/>
            <person name="Debuchy R."/>
            <person name="Gladieux P."/>
            <person name="Thoren M.H."/>
            <person name="Johannesson H."/>
        </authorList>
    </citation>
    <scope>NUCLEOTIDE SEQUENCE</scope>
    <source>
        <strain evidence="3">CBS 626.80</strain>
    </source>
</reference>
<dbReference type="GO" id="GO:0020037">
    <property type="term" value="F:heme binding"/>
    <property type="evidence" value="ECO:0007669"/>
    <property type="project" value="InterPro"/>
</dbReference>
<dbReference type="GO" id="GO:0005506">
    <property type="term" value="F:iron ion binding"/>
    <property type="evidence" value="ECO:0007669"/>
    <property type="project" value="InterPro"/>
</dbReference>
<keyword evidence="2" id="KW-0045">Antibiotic biosynthesis</keyword>
<gene>
    <name evidence="3" type="ORF">QBC32DRAFT_6304</name>
</gene>
<keyword evidence="4" id="KW-1185">Reference proteome</keyword>
<evidence type="ECO:0000313" key="4">
    <source>
        <dbReference type="Proteomes" id="UP001303222"/>
    </source>
</evidence>
<dbReference type="SUPFAM" id="SSF48264">
    <property type="entry name" value="Cytochrome P450"/>
    <property type="match status" value="1"/>
</dbReference>
<dbReference type="AlphaFoldDB" id="A0AAN6NS37"/>
<comment type="pathway">
    <text evidence="1">Antibiotic biosynthesis.</text>
</comment>
<dbReference type="GO" id="GO:0016705">
    <property type="term" value="F:oxidoreductase activity, acting on paired donors, with incorporation or reduction of molecular oxygen"/>
    <property type="evidence" value="ECO:0007669"/>
    <property type="project" value="InterPro"/>
</dbReference>
<reference evidence="3" key="1">
    <citation type="journal article" date="2023" name="Mol. Phylogenet. Evol.">
        <title>Genome-scale phylogeny and comparative genomics of the fungal order Sordariales.</title>
        <authorList>
            <person name="Hensen N."/>
            <person name="Bonometti L."/>
            <person name="Westerberg I."/>
            <person name="Brannstrom I.O."/>
            <person name="Guillou S."/>
            <person name="Cros-Aarteil S."/>
            <person name="Calhoun S."/>
            <person name="Haridas S."/>
            <person name="Kuo A."/>
            <person name="Mondo S."/>
            <person name="Pangilinan J."/>
            <person name="Riley R."/>
            <person name="LaButti K."/>
            <person name="Andreopoulos B."/>
            <person name="Lipzen A."/>
            <person name="Chen C."/>
            <person name="Yan M."/>
            <person name="Daum C."/>
            <person name="Ng V."/>
            <person name="Clum A."/>
            <person name="Steindorff A."/>
            <person name="Ohm R.A."/>
            <person name="Martin F."/>
            <person name="Silar P."/>
            <person name="Natvig D.O."/>
            <person name="Lalanne C."/>
            <person name="Gautier V."/>
            <person name="Ament-Velasquez S.L."/>
            <person name="Kruys A."/>
            <person name="Hutchinson M.I."/>
            <person name="Powell A.J."/>
            <person name="Barry K."/>
            <person name="Miller A.N."/>
            <person name="Grigoriev I.V."/>
            <person name="Debuchy R."/>
            <person name="Gladieux P."/>
            <person name="Hiltunen Thoren M."/>
            <person name="Johannesson H."/>
        </authorList>
    </citation>
    <scope>NUCLEOTIDE SEQUENCE</scope>
    <source>
        <strain evidence="3">CBS 626.80</strain>
    </source>
</reference>
<dbReference type="Pfam" id="PF00067">
    <property type="entry name" value="p450"/>
    <property type="match status" value="1"/>
</dbReference>
<proteinExistence type="predicted"/>
<name>A0AAN6NS37_9PEZI</name>
<dbReference type="GO" id="GO:0004497">
    <property type="term" value="F:monooxygenase activity"/>
    <property type="evidence" value="ECO:0007669"/>
    <property type="project" value="InterPro"/>
</dbReference>
<dbReference type="InterPro" id="IPR001128">
    <property type="entry name" value="Cyt_P450"/>
</dbReference>
<dbReference type="Gene3D" id="1.10.630.10">
    <property type="entry name" value="Cytochrome P450"/>
    <property type="match status" value="1"/>
</dbReference>
<dbReference type="GO" id="GO:0017000">
    <property type="term" value="P:antibiotic biosynthetic process"/>
    <property type="evidence" value="ECO:0007669"/>
    <property type="project" value="UniProtKB-KW"/>
</dbReference>
<evidence type="ECO:0000313" key="3">
    <source>
        <dbReference type="EMBL" id="KAK3950851.1"/>
    </source>
</evidence>
<evidence type="ECO:0000256" key="1">
    <source>
        <dbReference type="ARBA" id="ARBA00004792"/>
    </source>
</evidence>
<evidence type="ECO:0008006" key="5">
    <source>
        <dbReference type="Google" id="ProtNLM"/>
    </source>
</evidence>
<sequence length="92" mass="10476">MRRCAVPGRGGMGARCLSGRWDDGDLGEFKPERWLKTNKETGREDFDPLAGPMLTFGLGPRGCYGKRLAMMSLRIHFVMIVWWFRLGGVRRS</sequence>